<proteinExistence type="predicted"/>
<keyword evidence="3" id="KW-1185">Reference proteome</keyword>
<dbReference type="GO" id="GO:0016787">
    <property type="term" value="F:hydrolase activity"/>
    <property type="evidence" value="ECO:0007669"/>
    <property type="project" value="UniProtKB-KW"/>
</dbReference>
<sequence>MYFVFRQSLLAILLYTFLFTFIVNAHSKEIFIFSFNDLRRYSDESKNALGFAKFASGLNDYKKSLGATQDNSVVVAAGDLYQGGFLSNVSHGDIVSPFFNIIGVRLSAVGNHDLDWGLDHFKKWEKDGGFEFLSANLKSSDGSSLFKKYKILNISGYKVAFIGFTTTESAFTVPGSTLSSAGGLLFDNAAVIANELVKDIRKNHSPDYIIALTHIGALQDKVSGVVSGAEIEELSKVEGIDAIISGHTHTNVAGMLNGKAVVEAC</sequence>
<dbReference type="PRINTS" id="PR01607">
    <property type="entry name" value="APYRASEFAMLY"/>
</dbReference>
<evidence type="ECO:0000259" key="1">
    <source>
        <dbReference type="Pfam" id="PF00149"/>
    </source>
</evidence>
<dbReference type="PANTHER" id="PTHR11575">
    <property type="entry name" value="5'-NUCLEOTIDASE-RELATED"/>
    <property type="match status" value="1"/>
</dbReference>
<dbReference type="InterPro" id="IPR004843">
    <property type="entry name" value="Calcineurin-like_PHP"/>
</dbReference>
<dbReference type="Proteomes" id="UP001293791">
    <property type="component" value="Unassembled WGS sequence"/>
</dbReference>
<feature type="domain" description="Calcineurin-like phosphoesterase" evidence="1">
    <location>
        <begin position="63"/>
        <end position="250"/>
    </location>
</feature>
<evidence type="ECO:0000313" key="2">
    <source>
        <dbReference type="EMBL" id="MDZ5762835.1"/>
    </source>
</evidence>
<dbReference type="RefSeq" id="WP_322498278.1">
    <property type="nucleotide sequence ID" value="NZ_JARGYT010000132.1"/>
</dbReference>
<dbReference type="InterPro" id="IPR006179">
    <property type="entry name" value="5_nucleotidase/apyrase"/>
</dbReference>
<comment type="caution">
    <text evidence="2">The sequence shown here is derived from an EMBL/GenBank/DDBJ whole genome shotgun (WGS) entry which is preliminary data.</text>
</comment>
<accession>A0ABU5LAA1</accession>
<name>A0ABU5LAA1_9RICK</name>
<dbReference type="Gene3D" id="3.60.21.10">
    <property type="match status" value="1"/>
</dbReference>
<protein>
    <submittedName>
        <fullName evidence="2">Hydrolase domain protein</fullName>
    </submittedName>
</protein>
<organism evidence="2 3">
    <name type="scientific">Candidatus Cyrtobacter comes</name>
    <dbReference type="NCBI Taxonomy" id="675776"/>
    <lineage>
        <taxon>Bacteria</taxon>
        <taxon>Pseudomonadati</taxon>
        <taxon>Pseudomonadota</taxon>
        <taxon>Alphaproteobacteria</taxon>
        <taxon>Rickettsiales</taxon>
        <taxon>Candidatus Midichloriaceae</taxon>
        <taxon>Candidatus Cyrtobacter</taxon>
    </lineage>
</organism>
<dbReference type="InterPro" id="IPR029052">
    <property type="entry name" value="Metallo-depent_PP-like"/>
</dbReference>
<dbReference type="EMBL" id="JARGYT010000132">
    <property type="protein sequence ID" value="MDZ5762835.1"/>
    <property type="molecule type" value="Genomic_DNA"/>
</dbReference>
<dbReference type="PANTHER" id="PTHR11575:SF24">
    <property type="entry name" value="5'-NUCLEOTIDASE"/>
    <property type="match status" value="1"/>
</dbReference>
<keyword evidence="2" id="KW-0378">Hydrolase</keyword>
<dbReference type="SUPFAM" id="SSF56300">
    <property type="entry name" value="Metallo-dependent phosphatases"/>
    <property type="match status" value="1"/>
</dbReference>
<gene>
    <name evidence="2" type="ORF">Cyrtocomes_01231</name>
</gene>
<evidence type="ECO:0000313" key="3">
    <source>
        <dbReference type="Proteomes" id="UP001293791"/>
    </source>
</evidence>
<dbReference type="Pfam" id="PF00149">
    <property type="entry name" value="Metallophos"/>
    <property type="match status" value="1"/>
</dbReference>
<reference evidence="2 3" key="1">
    <citation type="submission" date="2023-02" db="EMBL/GenBank/DDBJ databases">
        <title>Host association and intracellularity evolved multiple times independently in the Rickettsiales.</title>
        <authorList>
            <person name="Castelli M."/>
            <person name="Nardi T."/>
            <person name="Gammuto L."/>
            <person name="Bellinzona G."/>
            <person name="Sabaneyeva E."/>
            <person name="Potekhin A."/>
            <person name="Serra V."/>
            <person name="Petroni G."/>
            <person name="Sassera D."/>
        </authorList>
    </citation>
    <scope>NUCLEOTIDE SEQUENCE [LARGE SCALE GENOMIC DNA]</scope>
    <source>
        <strain evidence="2 3">BOD18</strain>
    </source>
</reference>